<evidence type="ECO:0000256" key="1">
    <source>
        <dbReference type="ARBA" id="ARBA00006754"/>
    </source>
</evidence>
<dbReference type="InterPro" id="IPR051448">
    <property type="entry name" value="CdaR-like_regulators"/>
</dbReference>
<dbReference type="InterPro" id="IPR025736">
    <property type="entry name" value="PucR_C-HTH_dom"/>
</dbReference>
<dbReference type="PANTHER" id="PTHR33744:SF1">
    <property type="entry name" value="DNA-BINDING TRANSCRIPTIONAL ACTIVATOR ADER"/>
    <property type="match status" value="1"/>
</dbReference>
<dbReference type="AlphaFoldDB" id="A0A4R6SLP6"/>
<dbReference type="OrthoDB" id="33973at2"/>
<sequence>MAVPSVTTTPPELRALVVAQLGRVPELADELAGLLAEKERVYKGINESAPVEFRKVCAANLERALIAFAEGREVPLDAVRKTARAQARLGIPLAAMLRAFRISGTFIYEAALERTPLPCPISPELMLRFSTGVWKIIDSYSEALAVVYREVETETARHDEQARLHVLDGVLDGRTVDSVELDEAARVLGLPTSGTFVVVVADRVGDARHDASALLAGQRWRSAWRPGLDAETGIVALERGAELSAVRGLLAGGGLAVGMSTPVGELAEVPTAVQRARIARRCLSAGSTGVAVYGAEPVTTLVAGAPTLARELARDLLAEILACPPAEQEVLLSTLRAWYDGGGSAKDAAERLFVHPNTVRYRLRRIQELTGRDLTHPRAVAELYTALEAVRLDPALQ</sequence>
<dbReference type="InterPro" id="IPR042070">
    <property type="entry name" value="PucR_C-HTH_sf"/>
</dbReference>
<protein>
    <submittedName>
        <fullName evidence="5">PucR-like helix-turn-helix protein</fullName>
    </submittedName>
</protein>
<evidence type="ECO:0000259" key="2">
    <source>
        <dbReference type="Pfam" id="PF13556"/>
    </source>
</evidence>
<dbReference type="Gene3D" id="1.10.10.2840">
    <property type="entry name" value="PucR C-terminal helix-turn-helix domain"/>
    <property type="match status" value="1"/>
</dbReference>
<dbReference type="RefSeq" id="WP_133847375.1">
    <property type="nucleotide sequence ID" value="NZ_SNXZ01000001.1"/>
</dbReference>
<organism evidence="5 6">
    <name type="scientific">Labedaea rhizosphaerae</name>
    <dbReference type="NCBI Taxonomy" id="598644"/>
    <lineage>
        <taxon>Bacteria</taxon>
        <taxon>Bacillati</taxon>
        <taxon>Actinomycetota</taxon>
        <taxon>Actinomycetes</taxon>
        <taxon>Pseudonocardiales</taxon>
        <taxon>Pseudonocardiaceae</taxon>
        <taxon>Labedaea</taxon>
    </lineage>
</organism>
<feature type="domain" description="PucR C-terminal helix-turn-helix" evidence="2">
    <location>
        <begin position="331"/>
        <end position="389"/>
    </location>
</feature>
<dbReference type="Proteomes" id="UP000295444">
    <property type="component" value="Unassembled WGS sequence"/>
</dbReference>
<dbReference type="InterPro" id="IPR041522">
    <property type="entry name" value="CdaR_GGDEF"/>
</dbReference>
<dbReference type="Pfam" id="PF17853">
    <property type="entry name" value="GGDEF_2"/>
    <property type="match status" value="1"/>
</dbReference>
<accession>A0A4R6SLP6</accession>
<gene>
    <name evidence="5" type="ORF">EV186_101432</name>
</gene>
<evidence type="ECO:0000313" key="6">
    <source>
        <dbReference type="Proteomes" id="UP000295444"/>
    </source>
</evidence>
<feature type="domain" description="CdaR GGDEF-like" evidence="4">
    <location>
        <begin position="173"/>
        <end position="281"/>
    </location>
</feature>
<keyword evidence="6" id="KW-1185">Reference proteome</keyword>
<comment type="caution">
    <text evidence="5">The sequence shown here is derived from an EMBL/GenBank/DDBJ whole genome shotgun (WGS) entry which is preliminary data.</text>
</comment>
<evidence type="ECO:0000313" key="5">
    <source>
        <dbReference type="EMBL" id="TDQ04480.1"/>
    </source>
</evidence>
<dbReference type="EMBL" id="SNXZ01000001">
    <property type="protein sequence ID" value="TDQ04480.1"/>
    <property type="molecule type" value="Genomic_DNA"/>
</dbReference>
<proteinExistence type="inferred from homology"/>
<reference evidence="5 6" key="1">
    <citation type="submission" date="2019-03" db="EMBL/GenBank/DDBJ databases">
        <title>Genomic Encyclopedia of Type Strains, Phase IV (KMG-IV): sequencing the most valuable type-strain genomes for metagenomic binning, comparative biology and taxonomic classification.</title>
        <authorList>
            <person name="Goeker M."/>
        </authorList>
    </citation>
    <scope>NUCLEOTIDE SEQUENCE [LARGE SCALE GENOMIC DNA]</scope>
    <source>
        <strain evidence="5 6">DSM 45361</strain>
    </source>
</reference>
<dbReference type="InterPro" id="IPR025751">
    <property type="entry name" value="RsbRD_N_dom"/>
</dbReference>
<name>A0A4R6SLP6_LABRH</name>
<evidence type="ECO:0000259" key="3">
    <source>
        <dbReference type="Pfam" id="PF14361"/>
    </source>
</evidence>
<dbReference type="Pfam" id="PF14361">
    <property type="entry name" value="RsbRD_N"/>
    <property type="match status" value="1"/>
</dbReference>
<feature type="domain" description="RsbT co-antagonist protein RsbRD N-terminal" evidence="3">
    <location>
        <begin position="25"/>
        <end position="163"/>
    </location>
</feature>
<dbReference type="PANTHER" id="PTHR33744">
    <property type="entry name" value="CARBOHYDRATE DIACID REGULATOR"/>
    <property type="match status" value="1"/>
</dbReference>
<evidence type="ECO:0000259" key="4">
    <source>
        <dbReference type="Pfam" id="PF17853"/>
    </source>
</evidence>
<dbReference type="Pfam" id="PF13556">
    <property type="entry name" value="HTH_30"/>
    <property type="match status" value="1"/>
</dbReference>
<comment type="similarity">
    <text evidence="1">Belongs to the CdaR family.</text>
</comment>